<evidence type="ECO:0000256" key="4">
    <source>
        <dbReference type="ARBA" id="ARBA00022958"/>
    </source>
</evidence>
<dbReference type="SUPFAM" id="SSF81324">
    <property type="entry name" value="Voltage-gated potassium channels"/>
    <property type="match status" value="2"/>
</dbReference>
<keyword evidence="3 9" id="KW-0812">Transmembrane</keyword>
<organism evidence="12 13">
    <name type="scientific">Hymenochirus boettgeri</name>
    <name type="common">Congo dwarf clawed frog</name>
    <dbReference type="NCBI Taxonomy" id="247094"/>
    <lineage>
        <taxon>Eukaryota</taxon>
        <taxon>Metazoa</taxon>
        <taxon>Chordata</taxon>
        <taxon>Craniata</taxon>
        <taxon>Vertebrata</taxon>
        <taxon>Euteleostomi</taxon>
        <taxon>Amphibia</taxon>
        <taxon>Batrachia</taxon>
        <taxon>Anura</taxon>
        <taxon>Pipoidea</taxon>
        <taxon>Pipidae</taxon>
        <taxon>Pipinae</taxon>
        <taxon>Hymenochirus</taxon>
    </lineage>
</organism>
<feature type="transmembrane region" description="Helical" evidence="10">
    <location>
        <begin position="12"/>
        <end position="33"/>
    </location>
</feature>
<gene>
    <name evidence="12" type="ORF">GDO86_009111</name>
</gene>
<keyword evidence="6 9" id="KW-0406">Ion transport</keyword>
<name>A0A8T2JMH5_9PIPI</name>
<feature type="transmembrane region" description="Helical" evidence="10">
    <location>
        <begin position="126"/>
        <end position="151"/>
    </location>
</feature>
<keyword evidence="4" id="KW-0630">Potassium</keyword>
<dbReference type="Proteomes" id="UP000812440">
    <property type="component" value="Chromosome 5"/>
</dbReference>
<sequence>MALTGGPCIQQSITLIIFLFLYFLYLFLGAIIFQHLESEREFYLRSQYEIYRSQFLTNYSCMDEKSLELYVQKLFIDYKNGIIPPGKTTMWTWDFLGSFFFCLATVTTIGYGNFTPNTVGGRFFCVIYSFIGIPLNMAVINCIGQNILLLVQRIAEIGYQRAIRMLTNVCALALGVLFFLLLPPLLFREIEGWTYDESFYFSYGTISTIGYGDFVIGRIPDNLYPL</sequence>
<proteinExistence type="inferred from homology"/>
<feature type="transmembrane region" description="Helical" evidence="10">
    <location>
        <begin position="163"/>
        <end position="187"/>
    </location>
</feature>
<dbReference type="GO" id="GO:0030322">
    <property type="term" value="P:stabilization of membrane potential"/>
    <property type="evidence" value="ECO:0007669"/>
    <property type="project" value="TreeGrafter"/>
</dbReference>
<dbReference type="GO" id="GO:0015271">
    <property type="term" value="F:outward rectifier potassium channel activity"/>
    <property type="evidence" value="ECO:0007669"/>
    <property type="project" value="TreeGrafter"/>
</dbReference>
<evidence type="ECO:0000256" key="8">
    <source>
        <dbReference type="ARBA" id="ARBA00023303"/>
    </source>
</evidence>
<dbReference type="GO" id="GO:0022841">
    <property type="term" value="F:potassium ion leak channel activity"/>
    <property type="evidence" value="ECO:0007669"/>
    <property type="project" value="TreeGrafter"/>
</dbReference>
<feature type="non-terminal residue" evidence="12">
    <location>
        <position position="226"/>
    </location>
</feature>
<feature type="domain" description="Potassium channel" evidence="11">
    <location>
        <begin position="88"/>
        <end position="146"/>
    </location>
</feature>
<protein>
    <recommendedName>
        <fullName evidence="11">Potassium channel domain-containing protein</fullName>
    </recommendedName>
</protein>
<evidence type="ECO:0000256" key="10">
    <source>
        <dbReference type="SAM" id="Phobius"/>
    </source>
</evidence>
<evidence type="ECO:0000256" key="2">
    <source>
        <dbReference type="ARBA" id="ARBA00022448"/>
    </source>
</evidence>
<dbReference type="PRINTS" id="PR01333">
    <property type="entry name" value="2POREKCHANEL"/>
</dbReference>
<feature type="transmembrane region" description="Helical" evidence="10">
    <location>
        <begin position="199"/>
        <end position="216"/>
    </location>
</feature>
<evidence type="ECO:0000313" key="13">
    <source>
        <dbReference type="Proteomes" id="UP000812440"/>
    </source>
</evidence>
<dbReference type="InterPro" id="IPR013099">
    <property type="entry name" value="K_chnl_dom"/>
</dbReference>
<feature type="domain" description="Potassium channel" evidence="11">
    <location>
        <begin position="175"/>
        <end position="216"/>
    </location>
</feature>
<reference evidence="12" key="1">
    <citation type="thesis" date="2020" institute="ProQuest LLC" country="789 East Eisenhower Parkway, Ann Arbor, MI, USA">
        <title>Comparative Genomics and Chromosome Evolution.</title>
        <authorList>
            <person name="Mudd A.B."/>
        </authorList>
    </citation>
    <scope>NUCLEOTIDE SEQUENCE</scope>
    <source>
        <strain evidence="12">Female2</strain>
        <tissue evidence="12">Blood</tissue>
    </source>
</reference>
<dbReference type="OrthoDB" id="297496at2759"/>
<evidence type="ECO:0000256" key="5">
    <source>
        <dbReference type="ARBA" id="ARBA00022989"/>
    </source>
</evidence>
<dbReference type="Gene3D" id="1.10.287.70">
    <property type="match status" value="1"/>
</dbReference>
<evidence type="ECO:0000313" key="12">
    <source>
        <dbReference type="EMBL" id="KAG8443801.1"/>
    </source>
</evidence>
<dbReference type="AlphaFoldDB" id="A0A8T2JMH5"/>
<feature type="transmembrane region" description="Helical" evidence="10">
    <location>
        <begin position="95"/>
        <end position="114"/>
    </location>
</feature>
<comment type="caution">
    <text evidence="12">The sequence shown here is derived from an EMBL/GenBank/DDBJ whole genome shotgun (WGS) entry which is preliminary data.</text>
</comment>
<evidence type="ECO:0000256" key="9">
    <source>
        <dbReference type="RuleBase" id="RU003857"/>
    </source>
</evidence>
<dbReference type="PANTHER" id="PTHR11003:SF340">
    <property type="entry name" value="POTASSIUM CHANNEL SUBFAMILY K MEMBER 17"/>
    <property type="match status" value="1"/>
</dbReference>
<evidence type="ECO:0000259" key="11">
    <source>
        <dbReference type="Pfam" id="PF07885"/>
    </source>
</evidence>
<comment type="similarity">
    <text evidence="9">Belongs to the two pore domain potassium channel (TC 1.A.1.8) family.</text>
</comment>
<evidence type="ECO:0000256" key="3">
    <source>
        <dbReference type="ARBA" id="ARBA00022692"/>
    </source>
</evidence>
<keyword evidence="13" id="KW-1185">Reference proteome</keyword>
<keyword evidence="8 9" id="KW-0407">Ion channel</keyword>
<evidence type="ECO:0000256" key="1">
    <source>
        <dbReference type="ARBA" id="ARBA00004141"/>
    </source>
</evidence>
<comment type="subcellular location">
    <subcellularLocation>
        <location evidence="1">Membrane</location>
        <topology evidence="1">Multi-pass membrane protein</topology>
    </subcellularLocation>
</comment>
<accession>A0A8T2JMH5</accession>
<dbReference type="Pfam" id="PF07885">
    <property type="entry name" value="Ion_trans_2"/>
    <property type="match status" value="2"/>
</dbReference>
<evidence type="ECO:0000256" key="7">
    <source>
        <dbReference type="ARBA" id="ARBA00023136"/>
    </source>
</evidence>
<dbReference type="EMBL" id="JAACNH010000004">
    <property type="protein sequence ID" value="KAG8443801.1"/>
    <property type="molecule type" value="Genomic_DNA"/>
</dbReference>
<evidence type="ECO:0000256" key="6">
    <source>
        <dbReference type="ARBA" id="ARBA00023065"/>
    </source>
</evidence>
<dbReference type="InterPro" id="IPR003280">
    <property type="entry name" value="2pore_dom_K_chnl"/>
</dbReference>
<keyword evidence="5 10" id="KW-1133">Transmembrane helix</keyword>
<dbReference type="GO" id="GO:0005886">
    <property type="term" value="C:plasma membrane"/>
    <property type="evidence" value="ECO:0007669"/>
    <property type="project" value="TreeGrafter"/>
</dbReference>
<keyword evidence="2 9" id="KW-0813">Transport</keyword>
<keyword evidence="7 10" id="KW-0472">Membrane</keyword>
<dbReference type="PANTHER" id="PTHR11003">
    <property type="entry name" value="POTASSIUM CHANNEL, SUBFAMILY K"/>
    <property type="match status" value="1"/>
</dbReference>